<accession>A0A2G2YSI9</accession>
<sequence length="142" mass="16123">MPKERIGKFSTKLLSSEGDMHTKVDEEHFVFCCIPRDHRKERQPFLEVPSITLELPGSNTLAHKIKGQFGDKAFTLLEKSVYNFSKPTRLGELKDEVTGEKIHGLTEAQIKLRKQGHYVTTPNFGLGFKLPEPLRTSTKKGK</sequence>
<dbReference type="Gramene" id="PHT72712">
    <property type="protein sequence ID" value="PHT72712"/>
    <property type="gene ID" value="T459_23497"/>
</dbReference>
<gene>
    <name evidence="1" type="ORF">T459_23497</name>
</gene>
<comment type="caution">
    <text evidence="1">The sequence shown here is derived from an EMBL/GenBank/DDBJ whole genome shotgun (WGS) entry which is preliminary data.</text>
</comment>
<evidence type="ECO:0000313" key="1">
    <source>
        <dbReference type="EMBL" id="PHT72712.1"/>
    </source>
</evidence>
<dbReference type="OMA" id="FCCIPRD"/>
<reference evidence="1 2" key="2">
    <citation type="journal article" date="2017" name="Genome Biol.">
        <title>New reference genome sequences of hot pepper reveal the massive evolution of plant disease-resistance genes by retroduplication.</title>
        <authorList>
            <person name="Kim S."/>
            <person name="Park J."/>
            <person name="Yeom S.I."/>
            <person name="Kim Y.M."/>
            <person name="Seo E."/>
            <person name="Kim K.T."/>
            <person name="Kim M.S."/>
            <person name="Lee J.M."/>
            <person name="Cheong K."/>
            <person name="Shin H.S."/>
            <person name="Kim S.B."/>
            <person name="Han K."/>
            <person name="Lee J."/>
            <person name="Park M."/>
            <person name="Lee H.A."/>
            <person name="Lee H.Y."/>
            <person name="Lee Y."/>
            <person name="Oh S."/>
            <person name="Lee J.H."/>
            <person name="Choi E."/>
            <person name="Choi E."/>
            <person name="Lee S.E."/>
            <person name="Jeon J."/>
            <person name="Kim H."/>
            <person name="Choi G."/>
            <person name="Song H."/>
            <person name="Lee J."/>
            <person name="Lee S.C."/>
            <person name="Kwon J.K."/>
            <person name="Lee H.Y."/>
            <person name="Koo N."/>
            <person name="Hong Y."/>
            <person name="Kim R.W."/>
            <person name="Kang W.H."/>
            <person name="Huh J.H."/>
            <person name="Kang B.C."/>
            <person name="Yang T.J."/>
            <person name="Lee Y.H."/>
            <person name="Bennetzen J.L."/>
            <person name="Choi D."/>
        </authorList>
    </citation>
    <scope>NUCLEOTIDE SEQUENCE [LARGE SCALE GENOMIC DNA]</scope>
    <source>
        <strain evidence="2">cv. CM334</strain>
    </source>
</reference>
<organism evidence="1 2">
    <name type="scientific">Capsicum annuum</name>
    <name type="common">Capsicum pepper</name>
    <dbReference type="NCBI Taxonomy" id="4072"/>
    <lineage>
        <taxon>Eukaryota</taxon>
        <taxon>Viridiplantae</taxon>
        <taxon>Streptophyta</taxon>
        <taxon>Embryophyta</taxon>
        <taxon>Tracheophyta</taxon>
        <taxon>Spermatophyta</taxon>
        <taxon>Magnoliopsida</taxon>
        <taxon>eudicotyledons</taxon>
        <taxon>Gunneridae</taxon>
        <taxon>Pentapetalae</taxon>
        <taxon>asterids</taxon>
        <taxon>lamiids</taxon>
        <taxon>Solanales</taxon>
        <taxon>Solanaceae</taxon>
        <taxon>Solanoideae</taxon>
        <taxon>Capsiceae</taxon>
        <taxon>Capsicum</taxon>
    </lineage>
</organism>
<proteinExistence type="predicted"/>
<dbReference type="AlphaFoldDB" id="A0A2G2YSI9"/>
<name>A0A2G2YSI9_CAPAN</name>
<dbReference type="Proteomes" id="UP000222542">
    <property type="component" value="Unassembled WGS sequence"/>
</dbReference>
<dbReference type="EMBL" id="AYRZ02000009">
    <property type="protein sequence ID" value="PHT72712.1"/>
    <property type="molecule type" value="Genomic_DNA"/>
</dbReference>
<evidence type="ECO:0000313" key="2">
    <source>
        <dbReference type="Proteomes" id="UP000222542"/>
    </source>
</evidence>
<reference evidence="1 2" key="1">
    <citation type="journal article" date="2014" name="Nat. Genet.">
        <title>Genome sequence of the hot pepper provides insights into the evolution of pungency in Capsicum species.</title>
        <authorList>
            <person name="Kim S."/>
            <person name="Park M."/>
            <person name="Yeom S.I."/>
            <person name="Kim Y.M."/>
            <person name="Lee J.M."/>
            <person name="Lee H.A."/>
            <person name="Seo E."/>
            <person name="Choi J."/>
            <person name="Cheong K."/>
            <person name="Kim K.T."/>
            <person name="Jung K."/>
            <person name="Lee G.W."/>
            <person name="Oh S.K."/>
            <person name="Bae C."/>
            <person name="Kim S.B."/>
            <person name="Lee H.Y."/>
            <person name="Kim S.Y."/>
            <person name="Kim M.S."/>
            <person name="Kang B.C."/>
            <person name="Jo Y.D."/>
            <person name="Yang H.B."/>
            <person name="Jeong H.J."/>
            <person name="Kang W.H."/>
            <person name="Kwon J.K."/>
            <person name="Shin C."/>
            <person name="Lim J.Y."/>
            <person name="Park J.H."/>
            <person name="Huh J.H."/>
            <person name="Kim J.S."/>
            <person name="Kim B.D."/>
            <person name="Cohen O."/>
            <person name="Paran I."/>
            <person name="Suh M.C."/>
            <person name="Lee S.B."/>
            <person name="Kim Y.K."/>
            <person name="Shin Y."/>
            <person name="Noh S.J."/>
            <person name="Park J."/>
            <person name="Seo Y.S."/>
            <person name="Kwon S.Y."/>
            <person name="Kim H.A."/>
            <person name="Park J.M."/>
            <person name="Kim H.J."/>
            <person name="Choi S.B."/>
            <person name="Bosland P.W."/>
            <person name="Reeves G."/>
            <person name="Jo S.H."/>
            <person name="Lee B.W."/>
            <person name="Cho H.T."/>
            <person name="Choi H.S."/>
            <person name="Lee M.S."/>
            <person name="Yu Y."/>
            <person name="Do Choi Y."/>
            <person name="Park B.S."/>
            <person name="van Deynze A."/>
            <person name="Ashrafi H."/>
            <person name="Hill T."/>
            <person name="Kim W.T."/>
            <person name="Pai H.S."/>
            <person name="Ahn H.K."/>
            <person name="Yeam I."/>
            <person name="Giovannoni J.J."/>
            <person name="Rose J.K."/>
            <person name="Sorensen I."/>
            <person name="Lee S.J."/>
            <person name="Kim R.W."/>
            <person name="Choi I.Y."/>
            <person name="Choi B.S."/>
            <person name="Lim J.S."/>
            <person name="Lee Y.H."/>
            <person name="Choi D."/>
        </authorList>
    </citation>
    <scope>NUCLEOTIDE SEQUENCE [LARGE SCALE GENOMIC DNA]</scope>
    <source>
        <strain evidence="2">cv. CM334</strain>
    </source>
</reference>
<keyword evidence="2" id="KW-1185">Reference proteome</keyword>
<protein>
    <submittedName>
        <fullName evidence="1">Uncharacterized protein</fullName>
    </submittedName>
</protein>